<dbReference type="RefSeq" id="YP_004286200.1">
    <property type="nucleotide sequence ID" value="NC_015208.1"/>
</dbReference>
<keyword evidence="2" id="KW-1185">Reference proteome</keyword>
<accession>F0V6Y3</accession>
<organism evidence="1 2">
    <name type="scientific">Pseudomonas phage phi15</name>
    <dbReference type="NCBI Taxonomy" id="988656"/>
    <lineage>
        <taxon>Viruses</taxon>
        <taxon>Duplodnaviria</taxon>
        <taxon>Heunggongvirae</taxon>
        <taxon>Uroviricota</taxon>
        <taxon>Caudoviricetes</taxon>
        <taxon>Autographivirales</taxon>
        <taxon>Autotranscriptaviridae</taxon>
        <taxon>Studiervirinae</taxon>
        <taxon>Troedvirus</taxon>
        <taxon>Troedvirus Phi15</taxon>
    </lineage>
</organism>
<dbReference type="KEGG" id="vg:10322114"/>
<reference evidence="1 2" key="1">
    <citation type="submission" date="2011-02" db="EMBL/GenBank/DDBJ databases">
        <authorList>
            <person name="Cornelissen A.A."/>
        </authorList>
    </citation>
    <scope>NUCLEOTIDE SEQUENCE [LARGE SCALE GENOMIC DNA]</scope>
</reference>
<name>F0V6Y3_9CAUD</name>
<dbReference type="Proteomes" id="UP000007493">
    <property type="component" value="Segment"/>
</dbReference>
<reference evidence="1 2" key="2">
    <citation type="submission" date="2011-03" db="EMBL/GenBank/DDBJ databases">
        <title>The T7-Related Pseudomonas putida Phage phi15 Displays Virion-Associated Biofilm Eradication Properties.</title>
        <authorList>
            <person name="Cornelissen A."/>
            <person name="Ceyssens P.J."/>
            <person name="T'Syen J."/>
            <person name="Van Praet H."/>
        </authorList>
    </citation>
    <scope>NUCLEOTIDE SEQUENCE [LARGE SCALE GENOMIC DNA]</scope>
</reference>
<dbReference type="GeneID" id="10322114"/>
<evidence type="ECO:0000313" key="2">
    <source>
        <dbReference type="Proteomes" id="UP000007493"/>
    </source>
</evidence>
<evidence type="ECO:0000313" key="1">
    <source>
        <dbReference type="EMBL" id="CBZ41995.1"/>
    </source>
</evidence>
<protein>
    <submittedName>
        <fullName evidence="1">Uncharacterized protein</fullName>
    </submittedName>
</protein>
<dbReference type="EMBL" id="FR823298">
    <property type="protein sequence ID" value="CBZ41995.1"/>
    <property type="molecule type" value="Genomic_DNA"/>
</dbReference>
<sequence>MFRVMIRTGDGFMPTQWGNSTSHLESSREVFKGVPTFKQGVSALREACESYPYEHYRLVRA</sequence>
<proteinExistence type="predicted"/>